<dbReference type="Proteomes" id="UP000253846">
    <property type="component" value="Unassembled WGS sequence"/>
</dbReference>
<gene>
    <name evidence="2" type="ORF">NCTC12860_00250</name>
</gene>
<dbReference type="PANTHER" id="PTHR23527">
    <property type="entry name" value="BLL3282 PROTEIN"/>
    <property type="match status" value="1"/>
</dbReference>
<evidence type="ECO:0000313" key="3">
    <source>
        <dbReference type="Proteomes" id="UP000253846"/>
    </source>
</evidence>
<proteinExistence type="predicted"/>
<reference evidence="2 3" key="1">
    <citation type="submission" date="2018-06" db="EMBL/GenBank/DDBJ databases">
        <authorList>
            <consortium name="Pathogen Informatics"/>
            <person name="Doyle S."/>
        </authorList>
    </citation>
    <scope>NUCLEOTIDE SEQUENCE [LARGE SCALE GENOMIC DNA]</scope>
    <source>
        <strain evidence="2 3">NCTC12860</strain>
    </source>
</reference>
<name>A0A336NAE8_BARGR</name>
<keyword evidence="1" id="KW-1133">Transmembrane helix</keyword>
<evidence type="ECO:0000256" key="1">
    <source>
        <dbReference type="SAM" id="Phobius"/>
    </source>
</evidence>
<keyword evidence="1" id="KW-0812">Transmembrane</keyword>
<dbReference type="InterPro" id="IPR036259">
    <property type="entry name" value="MFS_trans_sf"/>
</dbReference>
<organism evidence="2 3">
    <name type="scientific">Bartonella grahamii</name>
    <dbReference type="NCBI Taxonomy" id="33045"/>
    <lineage>
        <taxon>Bacteria</taxon>
        <taxon>Pseudomonadati</taxon>
        <taxon>Pseudomonadota</taxon>
        <taxon>Alphaproteobacteria</taxon>
        <taxon>Hyphomicrobiales</taxon>
        <taxon>Bartonellaceae</taxon>
        <taxon>Bartonella</taxon>
    </lineage>
</organism>
<dbReference type="PANTHER" id="PTHR23527:SF1">
    <property type="entry name" value="BLL3282 PROTEIN"/>
    <property type="match status" value="1"/>
</dbReference>
<feature type="transmembrane region" description="Helical" evidence="1">
    <location>
        <begin position="75"/>
        <end position="102"/>
    </location>
</feature>
<sequence>MLAALHMKNIILSGVSLVIVQYVLTIFITIYFYRIYHLSLDKSAYFFVSQASGALGRIILAAWSDHCRKGRFFSVLFCMIAVVFGFLILILGMSGSIIYLTILSAWLGFFGM</sequence>
<dbReference type="InterPro" id="IPR052952">
    <property type="entry name" value="MFS-Transporter"/>
</dbReference>
<evidence type="ECO:0000313" key="2">
    <source>
        <dbReference type="EMBL" id="SSZ39060.1"/>
    </source>
</evidence>
<dbReference type="AlphaFoldDB" id="A0A336NAE8"/>
<dbReference type="SUPFAM" id="SSF103473">
    <property type="entry name" value="MFS general substrate transporter"/>
    <property type="match status" value="1"/>
</dbReference>
<keyword evidence="1" id="KW-0472">Membrane</keyword>
<feature type="transmembrane region" description="Helical" evidence="1">
    <location>
        <begin position="12"/>
        <end position="33"/>
    </location>
</feature>
<accession>A0A336NAE8</accession>
<dbReference type="EMBL" id="UFTD01000001">
    <property type="protein sequence ID" value="SSZ39060.1"/>
    <property type="molecule type" value="Genomic_DNA"/>
</dbReference>
<dbReference type="Gene3D" id="1.20.1250.20">
    <property type="entry name" value="MFS general substrate transporter like domains"/>
    <property type="match status" value="1"/>
</dbReference>
<protein>
    <submittedName>
        <fullName evidence="2">Uncharacterized protein</fullName>
    </submittedName>
</protein>